<organism evidence="7 8">
    <name type="scientific">Microbaculum marinum</name>
    <dbReference type="NCBI Taxonomy" id="1764581"/>
    <lineage>
        <taxon>Bacteria</taxon>
        <taxon>Pseudomonadati</taxon>
        <taxon>Pseudomonadota</taxon>
        <taxon>Alphaproteobacteria</taxon>
        <taxon>Hyphomicrobiales</taxon>
        <taxon>Tepidamorphaceae</taxon>
        <taxon>Microbaculum</taxon>
    </lineage>
</organism>
<dbReference type="InterPro" id="IPR050707">
    <property type="entry name" value="HTH_MetabolicPath_Reg"/>
</dbReference>
<evidence type="ECO:0000256" key="3">
    <source>
        <dbReference type="ARBA" id="ARBA00023163"/>
    </source>
</evidence>
<keyword evidence="8" id="KW-1185">Reference proteome</keyword>
<dbReference type="InterPro" id="IPR036388">
    <property type="entry name" value="WH-like_DNA-bd_sf"/>
</dbReference>
<dbReference type="InterPro" id="IPR005471">
    <property type="entry name" value="Tscrpt_reg_IclR_N"/>
</dbReference>
<dbReference type="Gene3D" id="1.10.10.10">
    <property type="entry name" value="Winged helix-like DNA-binding domain superfamily/Winged helix DNA-binding domain"/>
    <property type="match status" value="1"/>
</dbReference>
<feature type="domain" description="HTH iclR-type" evidence="5">
    <location>
        <begin position="17"/>
        <end position="79"/>
    </location>
</feature>
<evidence type="ECO:0000256" key="2">
    <source>
        <dbReference type="ARBA" id="ARBA00023125"/>
    </source>
</evidence>
<evidence type="ECO:0000313" key="8">
    <source>
        <dbReference type="Proteomes" id="UP001378188"/>
    </source>
</evidence>
<dbReference type="InterPro" id="IPR014757">
    <property type="entry name" value="Tscrpt_reg_IclR_C"/>
</dbReference>
<dbReference type="EMBL" id="JAZHOF010000004">
    <property type="protein sequence ID" value="MEJ8572309.1"/>
    <property type="molecule type" value="Genomic_DNA"/>
</dbReference>
<evidence type="ECO:0000256" key="1">
    <source>
        <dbReference type="ARBA" id="ARBA00023015"/>
    </source>
</evidence>
<dbReference type="PROSITE" id="PS51077">
    <property type="entry name" value="HTH_ICLR"/>
    <property type="match status" value="1"/>
</dbReference>
<name>A0AAW9REY2_9HYPH</name>
<dbReference type="PANTHER" id="PTHR30136:SF33">
    <property type="entry name" value="TRANSCRIPTIONAL REGULATORY PROTEIN"/>
    <property type="match status" value="1"/>
</dbReference>
<gene>
    <name evidence="7" type="ORF">V3328_12540</name>
</gene>
<dbReference type="SUPFAM" id="SSF46785">
    <property type="entry name" value="Winged helix' DNA-binding domain"/>
    <property type="match status" value="1"/>
</dbReference>
<sequence length="298" mass="32085">MPPVPQKEPTQQDRKFVVALARGLDVLRAFRSAEGMLGNNEIAERTGLPKPTVSRLTYTLTRLGYLTHVPRFSKYRLAPGVLALGYTALAHLGIRQVARPFMQDLANHADASVALGAPDRTRVIYVEHCFSRSVLTVRLDVGSRIPIATTAAGRALIAVMSDEQRDATYRILAERAGAGWPKMLEGIETAIAGYEARGFTMSIGDWQPDVNGVAVPIVMPDGTGMFAFNCGAPAFSISPERLLEDIGPRLKGIVRKVSAILNGGENEPGEDLNEARNYQGGNVVNTGGGGRAGRRFTA</sequence>
<feature type="region of interest" description="Disordered" evidence="4">
    <location>
        <begin position="264"/>
        <end position="298"/>
    </location>
</feature>
<dbReference type="Pfam" id="PF01614">
    <property type="entry name" value="IclR_C"/>
    <property type="match status" value="1"/>
</dbReference>
<evidence type="ECO:0000259" key="5">
    <source>
        <dbReference type="PROSITE" id="PS51077"/>
    </source>
</evidence>
<evidence type="ECO:0000313" key="7">
    <source>
        <dbReference type="EMBL" id="MEJ8572309.1"/>
    </source>
</evidence>
<dbReference type="PANTHER" id="PTHR30136">
    <property type="entry name" value="HELIX-TURN-HELIX TRANSCRIPTIONAL REGULATOR, ICLR FAMILY"/>
    <property type="match status" value="1"/>
</dbReference>
<keyword evidence="3" id="KW-0804">Transcription</keyword>
<reference evidence="7 8" key="1">
    <citation type="submission" date="2024-02" db="EMBL/GenBank/DDBJ databases">
        <title>Genome analysis and characterization of Microbaculum marinisediminis sp. nov., isolated from marine sediment.</title>
        <authorList>
            <person name="Du Z.-J."/>
            <person name="Ye Y.-Q."/>
            <person name="Zhang Z.-R."/>
            <person name="Yuan S.-M."/>
            <person name="Zhang X.-Y."/>
        </authorList>
    </citation>
    <scope>NUCLEOTIDE SEQUENCE [LARGE SCALE GENOMIC DNA]</scope>
    <source>
        <strain evidence="7 8">SDUM1044001</strain>
    </source>
</reference>
<dbReference type="Proteomes" id="UP001378188">
    <property type="component" value="Unassembled WGS sequence"/>
</dbReference>
<feature type="domain" description="IclR-ED" evidence="6">
    <location>
        <begin position="80"/>
        <end position="263"/>
    </location>
</feature>
<dbReference type="AlphaFoldDB" id="A0AAW9REY2"/>
<dbReference type="GO" id="GO:0003677">
    <property type="term" value="F:DNA binding"/>
    <property type="evidence" value="ECO:0007669"/>
    <property type="project" value="UniProtKB-KW"/>
</dbReference>
<evidence type="ECO:0000256" key="4">
    <source>
        <dbReference type="SAM" id="MobiDB-lite"/>
    </source>
</evidence>
<proteinExistence type="predicted"/>
<dbReference type="SMART" id="SM00346">
    <property type="entry name" value="HTH_ICLR"/>
    <property type="match status" value="1"/>
</dbReference>
<evidence type="ECO:0000259" key="6">
    <source>
        <dbReference type="PROSITE" id="PS51078"/>
    </source>
</evidence>
<dbReference type="InterPro" id="IPR036390">
    <property type="entry name" value="WH_DNA-bd_sf"/>
</dbReference>
<dbReference type="Gene3D" id="3.30.450.40">
    <property type="match status" value="1"/>
</dbReference>
<keyword evidence="1" id="KW-0805">Transcription regulation</keyword>
<keyword evidence="2" id="KW-0238">DNA-binding</keyword>
<dbReference type="GO" id="GO:0045892">
    <property type="term" value="P:negative regulation of DNA-templated transcription"/>
    <property type="evidence" value="ECO:0007669"/>
    <property type="project" value="TreeGrafter"/>
</dbReference>
<dbReference type="PROSITE" id="PS51078">
    <property type="entry name" value="ICLR_ED"/>
    <property type="match status" value="1"/>
</dbReference>
<dbReference type="InterPro" id="IPR029016">
    <property type="entry name" value="GAF-like_dom_sf"/>
</dbReference>
<accession>A0AAW9REY2</accession>
<dbReference type="SUPFAM" id="SSF55781">
    <property type="entry name" value="GAF domain-like"/>
    <property type="match status" value="1"/>
</dbReference>
<comment type="caution">
    <text evidence="7">The sequence shown here is derived from an EMBL/GenBank/DDBJ whole genome shotgun (WGS) entry which is preliminary data.</text>
</comment>
<protein>
    <submittedName>
        <fullName evidence="7">IclR family transcriptional regulator</fullName>
    </submittedName>
</protein>
<dbReference type="GO" id="GO:0003700">
    <property type="term" value="F:DNA-binding transcription factor activity"/>
    <property type="evidence" value="ECO:0007669"/>
    <property type="project" value="TreeGrafter"/>
</dbReference>
<dbReference type="Pfam" id="PF09339">
    <property type="entry name" value="HTH_IclR"/>
    <property type="match status" value="1"/>
</dbReference>